<proteinExistence type="predicted"/>
<comment type="caution">
    <text evidence="2">The sequence shown here is derived from an EMBL/GenBank/DDBJ whole genome shotgun (WGS) entry which is preliminary data.</text>
</comment>
<gene>
    <name evidence="2" type="ORF">EDM58_20085</name>
</gene>
<evidence type="ECO:0000259" key="1">
    <source>
        <dbReference type="PROSITE" id="PS51352"/>
    </source>
</evidence>
<dbReference type="Proteomes" id="UP000281915">
    <property type="component" value="Unassembled WGS sequence"/>
</dbReference>
<dbReference type="AlphaFoldDB" id="A0A3M8CG45"/>
<dbReference type="CDD" id="cd02947">
    <property type="entry name" value="TRX_family"/>
    <property type="match status" value="1"/>
</dbReference>
<dbReference type="InterPro" id="IPR036249">
    <property type="entry name" value="Thioredoxin-like_sf"/>
</dbReference>
<reference evidence="2 3" key="1">
    <citation type="submission" date="2018-10" db="EMBL/GenBank/DDBJ databases">
        <title>Phylogenomics of Brevibacillus.</title>
        <authorList>
            <person name="Dunlap C."/>
        </authorList>
    </citation>
    <scope>NUCLEOTIDE SEQUENCE [LARGE SCALE GENOMIC DNA]</scope>
    <source>
        <strain evidence="2 3">JCM 15085</strain>
    </source>
</reference>
<dbReference type="InterPro" id="IPR013766">
    <property type="entry name" value="Thioredoxin_domain"/>
</dbReference>
<accession>A0A3M8CG45</accession>
<evidence type="ECO:0000313" key="2">
    <source>
        <dbReference type="EMBL" id="RNB74471.1"/>
    </source>
</evidence>
<evidence type="ECO:0000313" key="3">
    <source>
        <dbReference type="Proteomes" id="UP000281915"/>
    </source>
</evidence>
<dbReference type="RefSeq" id="WP_122914901.1">
    <property type="nucleotide sequence ID" value="NZ_RHHT01000051.1"/>
</dbReference>
<dbReference type="Pfam" id="PF00085">
    <property type="entry name" value="Thioredoxin"/>
    <property type="match status" value="1"/>
</dbReference>
<feature type="domain" description="Thioredoxin" evidence="1">
    <location>
        <begin position="1"/>
        <end position="127"/>
    </location>
</feature>
<dbReference type="PROSITE" id="PS51352">
    <property type="entry name" value="THIOREDOXIN_2"/>
    <property type="match status" value="1"/>
</dbReference>
<dbReference type="Gene3D" id="3.40.30.10">
    <property type="entry name" value="Glutaredoxin"/>
    <property type="match status" value="1"/>
</dbReference>
<organism evidence="2 3">
    <name type="scientific">Brevibacillus panacihumi</name>
    <dbReference type="NCBI Taxonomy" id="497735"/>
    <lineage>
        <taxon>Bacteria</taxon>
        <taxon>Bacillati</taxon>
        <taxon>Bacillota</taxon>
        <taxon>Bacilli</taxon>
        <taxon>Bacillales</taxon>
        <taxon>Paenibacillaceae</taxon>
        <taxon>Brevibacillus</taxon>
    </lineage>
</organism>
<protein>
    <submittedName>
        <fullName evidence="2">Thioredoxin</fullName>
    </submittedName>
</protein>
<dbReference type="SUPFAM" id="SSF52833">
    <property type="entry name" value="Thioredoxin-like"/>
    <property type="match status" value="1"/>
</dbReference>
<sequence>MVGFRRKWVYGIAIFLVCLVAGLLLVAGAASQEKKDRIVYVYSDSCGYCNSFKPVFEKVTADFLQQNDGWQVEKLDIFREDELAKAQELGAEVTPTVFLVRNGEVVDKLEGDVPERSLRKFFSRNIDDGNE</sequence>
<dbReference type="EMBL" id="RHHT01000051">
    <property type="protein sequence ID" value="RNB74471.1"/>
    <property type="molecule type" value="Genomic_DNA"/>
</dbReference>
<name>A0A3M8CG45_9BACL</name>